<reference evidence="17 18" key="1">
    <citation type="journal article" date="2018" name="PLoS ONE">
        <title>The draft genome of Kipferlia bialata reveals reductive genome evolution in fornicate parasites.</title>
        <authorList>
            <person name="Tanifuji G."/>
            <person name="Takabayashi S."/>
            <person name="Kume K."/>
            <person name="Takagi M."/>
            <person name="Nakayama T."/>
            <person name="Kamikawa R."/>
            <person name="Inagaki Y."/>
            <person name="Hashimoto T."/>
        </authorList>
    </citation>
    <scope>NUCLEOTIDE SEQUENCE [LARGE SCALE GENOMIC DNA]</scope>
    <source>
        <strain evidence="17">NY0173</strain>
    </source>
</reference>
<keyword evidence="18" id="KW-1185">Reference proteome</keyword>
<dbReference type="GO" id="GO:0017150">
    <property type="term" value="F:tRNA dihydrouridine synthase activity"/>
    <property type="evidence" value="ECO:0007669"/>
    <property type="project" value="InterPro"/>
</dbReference>
<dbReference type="SUPFAM" id="SSF51395">
    <property type="entry name" value="FMN-linked oxidoreductases"/>
    <property type="match status" value="1"/>
</dbReference>
<sequence>MNIARGRFASAVTKLGPNNHTLFDTTCQPLMPEAEGFTCSEDGLSYTVSPTPQECGSDVVSDPWEWWAEHGSPRYALGPMAGCTAMPFRQLVRENGVGLTYVAMVSAGAVCYDEDTKNRMLADIDDTRDSPVLVQLVGNDPSEFAGAAATIPRDKVAGIDVNMGCSAAKAHKRAYGSKLMTEWPQVIKIMQALRECAIPITVKTRVFRSVERSVALCQLLVREGAVCLCVHGRFRDAGRTYSAPVEVDILRAIVQSVNVPVIVNGGVTSLQEADALIEKTGAAGVAVAHRMLANPALLNPTPPPPPALCQSYLAHALAYTTDVSGQRLYLNETKANVYRILRNTLKTRGLVEAVRKCESVPEIDSLLREEGVY</sequence>
<dbReference type="OrthoDB" id="272303at2759"/>
<evidence type="ECO:0000256" key="8">
    <source>
        <dbReference type="ARBA" id="ARBA00038313"/>
    </source>
</evidence>
<keyword evidence="6 13" id="KW-0560">Oxidoreductase</keyword>
<gene>
    <name evidence="17" type="ORF">KIPB_009851</name>
</gene>
<keyword evidence="4 13" id="KW-0819">tRNA processing</keyword>
<feature type="binding site" evidence="15">
    <location>
        <position position="203"/>
    </location>
    <ligand>
        <name>FMN</name>
        <dbReference type="ChEBI" id="CHEBI:58210"/>
    </ligand>
</feature>
<comment type="catalytic activity">
    <reaction evidence="12">
        <text>5,6-dihydrouridine(17) in tRNA + NADP(+) = uridine(17) in tRNA + NADPH + H(+)</text>
        <dbReference type="Rhea" id="RHEA:53368"/>
        <dbReference type="Rhea" id="RHEA-COMP:13541"/>
        <dbReference type="Rhea" id="RHEA-COMP:13542"/>
        <dbReference type="ChEBI" id="CHEBI:15378"/>
        <dbReference type="ChEBI" id="CHEBI:57783"/>
        <dbReference type="ChEBI" id="CHEBI:58349"/>
        <dbReference type="ChEBI" id="CHEBI:65315"/>
        <dbReference type="ChEBI" id="CHEBI:74443"/>
        <dbReference type="EC" id="1.3.1.88"/>
    </reaction>
    <physiologicalReaction direction="right-to-left" evidence="12">
        <dbReference type="Rhea" id="RHEA:53370"/>
    </physiologicalReaction>
</comment>
<dbReference type="InterPro" id="IPR013785">
    <property type="entry name" value="Aldolase_TIM"/>
</dbReference>
<dbReference type="PANTHER" id="PTHR11082:SF5">
    <property type="entry name" value="TRNA-DIHYDROURIDINE(16_17) SYNTHASE [NAD(P)(+)]-LIKE"/>
    <property type="match status" value="1"/>
</dbReference>
<dbReference type="InterPro" id="IPR035587">
    <property type="entry name" value="DUS-like_FMN-bd"/>
</dbReference>
<name>A0A9K3GMK5_9EUKA</name>
<feature type="domain" description="DUS-like FMN-binding" evidence="16">
    <location>
        <begin position="77"/>
        <end position="299"/>
    </location>
</feature>
<feature type="active site" description="Proton donor" evidence="14">
    <location>
        <position position="165"/>
    </location>
</feature>
<keyword evidence="7" id="KW-0520">NAD</keyword>
<evidence type="ECO:0000313" key="18">
    <source>
        <dbReference type="Proteomes" id="UP000265618"/>
    </source>
</evidence>
<dbReference type="Gene3D" id="3.20.20.70">
    <property type="entry name" value="Aldolase class I"/>
    <property type="match status" value="1"/>
</dbReference>
<dbReference type="PIRSF" id="PIRSF006621">
    <property type="entry name" value="Dus"/>
    <property type="match status" value="1"/>
</dbReference>
<feature type="binding site" evidence="15">
    <location>
        <begin position="79"/>
        <end position="81"/>
    </location>
    <ligand>
        <name>FMN</name>
        <dbReference type="ChEBI" id="CHEBI:58210"/>
    </ligand>
</feature>
<evidence type="ECO:0000256" key="10">
    <source>
        <dbReference type="ARBA" id="ARBA00047652"/>
    </source>
</evidence>
<evidence type="ECO:0000256" key="12">
    <source>
        <dbReference type="ARBA" id="ARBA00049467"/>
    </source>
</evidence>
<evidence type="ECO:0000256" key="6">
    <source>
        <dbReference type="ARBA" id="ARBA00023002"/>
    </source>
</evidence>
<dbReference type="CDD" id="cd02801">
    <property type="entry name" value="DUS_like_FMN"/>
    <property type="match status" value="1"/>
</dbReference>
<accession>A0A9K3GMK5</accession>
<proteinExistence type="inferred from homology"/>
<evidence type="ECO:0000256" key="7">
    <source>
        <dbReference type="ARBA" id="ARBA00023027"/>
    </source>
</evidence>
<evidence type="ECO:0000256" key="3">
    <source>
        <dbReference type="ARBA" id="ARBA00022643"/>
    </source>
</evidence>
<dbReference type="AlphaFoldDB" id="A0A9K3GMK5"/>
<comment type="similarity">
    <text evidence="13">Belongs to the dus family.</text>
</comment>
<feature type="binding site" evidence="15">
    <location>
        <position position="231"/>
    </location>
    <ligand>
        <name>FMN</name>
        <dbReference type="ChEBI" id="CHEBI:58210"/>
    </ligand>
</feature>
<organism evidence="17 18">
    <name type="scientific">Kipferlia bialata</name>
    <dbReference type="NCBI Taxonomy" id="797122"/>
    <lineage>
        <taxon>Eukaryota</taxon>
        <taxon>Metamonada</taxon>
        <taxon>Carpediemonas-like organisms</taxon>
        <taxon>Kipferlia</taxon>
    </lineage>
</organism>
<dbReference type="GO" id="GO:0050660">
    <property type="term" value="F:flavin adenine dinucleotide binding"/>
    <property type="evidence" value="ECO:0007669"/>
    <property type="project" value="InterPro"/>
</dbReference>
<dbReference type="EMBL" id="BDIP01003470">
    <property type="protein sequence ID" value="GIQ87750.1"/>
    <property type="molecule type" value="Genomic_DNA"/>
</dbReference>
<keyword evidence="5" id="KW-0521">NADP</keyword>
<comment type="similarity">
    <text evidence="8">Belongs to the Dus family. Dus1 subfamily.</text>
</comment>
<evidence type="ECO:0000256" key="1">
    <source>
        <dbReference type="ARBA" id="ARBA00001917"/>
    </source>
</evidence>
<comment type="cofactor">
    <cofactor evidence="1 13 15">
        <name>FMN</name>
        <dbReference type="ChEBI" id="CHEBI:58210"/>
    </cofactor>
</comment>
<comment type="catalytic activity">
    <reaction evidence="10">
        <text>5,6-dihydrouridine(16) in tRNA + NADP(+) = uridine(16) in tRNA + NADPH + H(+)</text>
        <dbReference type="Rhea" id="RHEA:53376"/>
        <dbReference type="Rhea" id="RHEA-COMP:13543"/>
        <dbReference type="Rhea" id="RHEA-COMP:13544"/>
        <dbReference type="ChEBI" id="CHEBI:15378"/>
        <dbReference type="ChEBI" id="CHEBI:57783"/>
        <dbReference type="ChEBI" id="CHEBI:58349"/>
        <dbReference type="ChEBI" id="CHEBI:65315"/>
        <dbReference type="ChEBI" id="CHEBI:74443"/>
        <dbReference type="EC" id="1.3.1.88"/>
    </reaction>
    <physiologicalReaction direction="right-to-left" evidence="10">
        <dbReference type="Rhea" id="RHEA:53378"/>
    </physiologicalReaction>
</comment>
<comment type="catalytic activity">
    <reaction evidence="9">
        <text>5,6-dihydrouridine(17) in tRNA + NAD(+) = uridine(17) in tRNA + NADH + H(+)</text>
        <dbReference type="Rhea" id="RHEA:53372"/>
        <dbReference type="Rhea" id="RHEA-COMP:13541"/>
        <dbReference type="Rhea" id="RHEA-COMP:13542"/>
        <dbReference type="ChEBI" id="CHEBI:15378"/>
        <dbReference type="ChEBI" id="CHEBI:57540"/>
        <dbReference type="ChEBI" id="CHEBI:57945"/>
        <dbReference type="ChEBI" id="CHEBI:65315"/>
        <dbReference type="ChEBI" id="CHEBI:74443"/>
        <dbReference type="EC" id="1.3.1.88"/>
    </reaction>
    <physiologicalReaction direction="right-to-left" evidence="9">
        <dbReference type="Rhea" id="RHEA:53374"/>
    </physiologicalReaction>
</comment>
<evidence type="ECO:0000256" key="15">
    <source>
        <dbReference type="PIRSR" id="PIRSR006621-2"/>
    </source>
</evidence>
<comment type="catalytic activity">
    <reaction evidence="11">
        <text>5,6-dihydrouridine(16) in tRNA + NAD(+) = uridine(16) in tRNA + NADH + H(+)</text>
        <dbReference type="Rhea" id="RHEA:53380"/>
        <dbReference type="Rhea" id="RHEA-COMP:13543"/>
        <dbReference type="Rhea" id="RHEA-COMP:13544"/>
        <dbReference type="ChEBI" id="CHEBI:15378"/>
        <dbReference type="ChEBI" id="CHEBI:57540"/>
        <dbReference type="ChEBI" id="CHEBI:57945"/>
        <dbReference type="ChEBI" id="CHEBI:65315"/>
        <dbReference type="ChEBI" id="CHEBI:74443"/>
        <dbReference type="EC" id="1.3.1.88"/>
    </reaction>
    <physiologicalReaction direction="right-to-left" evidence="11">
        <dbReference type="Rhea" id="RHEA:53382"/>
    </physiologicalReaction>
</comment>
<evidence type="ECO:0000256" key="4">
    <source>
        <dbReference type="ARBA" id="ARBA00022694"/>
    </source>
</evidence>
<dbReference type="InterPro" id="IPR001269">
    <property type="entry name" value="DUS_fam"/>
</dbReference>
<feature type="binding site" evidence="15">
    <location>
        <begin position="264"/>
        <end position="266"/>
    </location>
    <ligand>
        <name>FMN</name>
        <dbReference type="ChEBI" id="CHEBI:58210"/>
    </ligand>
</feature>
<dbReference type="InterPro" id="IPR018517">
    <property type="entry name" value="tRNA_hU_synthase_CS"/>
</dbReference>
<evidence type="ECO:0000256" key="9">
    <source>
        <dbReference type="ARBA" id="ARBA00047287"/>
    </source>
</evidence>
<evidence type="ECO:0000256" key="14">
    <source>
        <dbReference type="PIRSR" id="PIRSR006621-1"/>
    </source>
</evidence>
<dbReference type="PROSITE" id="PS01136">
    <property type="entry name" value="UPF0034"/>
    <property type="match status" value="1"/>
</dbReference>
<evidence type="ECO:0000256" key="11">
    <source>
        <dbReference type="ARBA" id="ARBA00048934"/>
    </source>
</evidence>
<feature type="binding site" evidence="15">
    <location>
        <position position="135"/>
    </location>
    <ligand>
        <name>FMN</name>
        <dbReference type="ChEBI" id="CHEBI:58210"/>
    </ligand>
</feature>
<evidence type="ECO:0000256" key="5">
    <source>
        <dbReference type="ARBA" id="ARBA00022857"/>
    </source>
</evidence>
<evidence type="ECO:0000313" key="17">
    <source>
        <dbReference type="EMBL" id="GIQ87750.1"/>
    </source>
</evidence>
<keyword evidence="2 13" id="KW-0285">Flavoprotein</keyword>
<keyword evidence="3 13" id="KW-0288">FMN</keyword>
<evidence type="ECO:0000259" key="16">
    <source>
        <dbReference type="Pfam" id="PF01207"/>
    </source>
</evidence>
<protein>
    <recommendedName>
        <fullName evidence="13">tRNA-dihydrouridine synthase</fullName>
        <ecNumber evidence="13">1.3.1.-</ecNumber>
    </recommendedName>
</protein>
<dbReference type="Pfam" id="PF01207">
    <property type="entry name" value="Dus"/>
    <property type="match status" value="1"/>
</dbReference>
<evidence type="ECO:0000256" key="13">
    <source>
        <dbReference type="PIRNR" id="PIRNR006621"/>
    </source>
</evidence>
<dbReference type="Proteomes" id="UP000265618">
    <property type="component" value="Unassembled WGS sequence"/>
</dbReference>
<dbReference type="PANTHER" id="PTHR11082">
    <property type="entry name" value="TRNA-DIHYDROURIDINE SYNTHASE"/>
    <property type="match status" value="1"/>
</dbReference>
<keyword evidence="15" id="KW-0547">Nucleotide-binding</keyword>
<comment type="caution">
    <text evidence="17">The sequence shown here is derived from an EMBL/GenBank/DDBJ whole genome shotgun (WGS) entry which is preliminary data.</text>
</comment>
<evidence type="ECO:0000256" key="2">
    <source>
        <dbReference type="ARBA" id="ARBA00022630"/>
    </source>
</evidence>
<dbReference type="EC" id="1.3.1.-" evidence="13"/>
<comment type="function">
    <text evidence="13">Catalyzes the synthesis of dihydrouridine, a modified base found in the D-loop of most tRNAs.</text>
</comment>